<evidence type="ECO:0000256" key="1">
    <source>
        <dbReference type="SAM" id="Phobius"/>
    </source>
</evidence>
<reference evidence="3" key="1">
    <citation type="journal article" date="2019" name="Int. J. Syst. Evol. Microbiol.">
        <title>The Global Catalogue of Microorganisms (GCM) 10K type strain sequencing project: providing services to taxonomists for standard genome sequencing and annotation.</title>
        <authorList>
            <consortium name="The Broad Institute Genomics Platform"/>
            <consortium name="The Broad Institute Genome Sequencing Center for Infectious Disease"/>
            <person name="Wu L."/>
            <person name="Ma J."/>
        </authorList>
    </citation>
    <scope>NUCLEOTIDE SEQUENCE [LARGE SCALE GENOMIC DNA]</scope>
    <source>
        <strain evidence="3">NBRC 102520</strain>
    </source>
</reference>
<gene>
    <name evidence="2" type="ORF">GCM10007857_51880</name>
</gene>
<feature type="transmembrane region" description="Helical" evidence="1">
    <location>
        <begin position="12"/>
        <end position="32"/>
    </location>
</feature>
<dbReference type="EMBL" id="BSOW01000019">
    <property type="protein sequence ID" value="GLR88476.1"/>
    <property type="molecule type" value="Genomic_DNA"/>
</dbReference>
<evidence type="ECO:0000313" key="3">
    <source>
        <dbReference type="Proteomes" id="UP001156905"/>
    </source>
</evidence>
<dbReference type="Proteomes" id="UP001156905">
    <property type="component" value="Unassembled WGS sequence"/>
</dbReference>
<keyword evidence="1" id="KW-1133">Transmembrane helix</keyword>
<keyword evidence="3" id="KW-1185">Reference proteome</keyword>
<name>A0ABQ6B739_9BRAD</name>
<feature type="transmembrane region" description="Helical" evidence="1">
    <location>
        <begin position="44"/>
        <end position="66"/>
    </location>
</feature>
<sequence length="102" mass="11421">MPLSSQLNFRMIAAFVAAAGTLFWLYTFYAIAHVPPGDGTGFQWLAVFPLGMIFALFFLPAWLLVAIGRLPRFTMLFGLCGLIAFAIVWAQLLTEFPKIQLY</sequence>
<dbReference type="RefSeq" id="WP_284270083.1">
    <property type="nucleotide sequence ID" value="NZ_BSOW01000019.1"/>
</dbReference>
<keyword evidence="1" id="KW-0812">Transmembrane</keyword>
<feature type="transmembrane region" description="Helical" evidence="1">
    <location>
        <begin position="73"/>
        <end position="92"/>
    </location>
</feature>
<accession>A0ABQ6B739</accession>
<keyword evidence="1" id="KW-0472">Membrane</keyword>
<protein>
    <submittedName>
        <fullName evidence="2">Uncharacterized protein</fullName>
    </submittedName>
</protein>
<comment type="caution">
    <text evidence="2">The sequence shown here is derived from an EMBL/GenBank/DDBJ whole genome shotgun (WGS) entry which is preliminary data.</text>
</comment>
<evidence type="ECO:0000313" key="2">
    <source>
        <dbReference type="EMBL" id="GLR88476.1"/>
    </source>
</evidence>
<organism evidence="2 3">
    <name type="scientific">Bradyrhizobium iriomotense</name>
    <dbReference type="NCBI Taxonomy" id="441950"/>
    <lineage>
        <taxon>Bacteria</taxon>
        <taxon>Pseudomonadati</taxon>
        <taxon>Pseudomonadota</taxon>
        <taxon>Alphaproteobacteria</taxon>
        <taxon>Hyphomicrobiales</taxon>
        <taxon>Nitrobacteraceae</taxon>
        <taxon>Bradyrhizobium</taxon>
    </lineage>
</organism>
<proteinExistence type="predicted"/>